<dbReference type="InterPro" id="IPR025641">
    <property type="entry name" value="DUF4340"/>
</dbReference>
<sequence length="321" mass="37288">MSWKRTILLLVLLVLLIIVYNQKILWKPSVEEPDSYRVKSKSAFILELPERHVITRIKLSRGNDKNSEMTLEKKGDHKWWIAHPVEYPAESLIADGFVSLLKLSGRIRELSFEGLAESEFGFDQPRLKICMSTSPEGAERCLAIGSQGAIVKGAYAKWNDEQKFFIVNENFLAAFDKSLYALRKKRVFDFSDESEIQVIRIRDQSNEYKIKRDGKSWFLIEPAEMMIGSDPVSKFLQDLNVLYIKEFIDDMKWRAEEYGLTRPVCIVRLVFKDRSKKTLIVGKEAPGRDAYYAKMEDLDQVFLLSYSKFNEIQEVFKSLVK</sequence>
<dbReference type="EMBL" id="MHFR01000017">
    <property type="protein sequence ID" value="OGW98994.1"/>
    <property type="molecule type" value="Genomic_DNA"/>
</dbReference>
<evidence type="ECO:0000313" key="2">
    <source>
        <dbReference type="EMBL" id="OGW98994.1"/>
    </source>
</evidence>
<name>A0A1G1L1I3_9BACT</name>
<feature type="domain" description="DUF4340" evidence="1">
    <location>
        <begin position="217"/>
        <end position="312"/>
    </location>
</feature>
<accession>A0A1G1L1I3</accession>
<dbReference type="Pfam" id="PF14238">
    <property type="entry name" value="DUF4340"/>
    <property type="match status" value="1"/>
</dbReference>
<gene>
    <name evidence="2" type="ORF">A3G33_06330</name>
</gene>
<dbReference type="Proteomes" id="UP000178187">
    <property type="component" value="Unassembled WGS sequence"/>
</dbReference>
<evidence type="ECO:0000259" key="1">
    <source>
        <dbReference type="Pfam" id="PF14238"/>
    </source>
</evidence>
<protein>
    <recommendedName>
        <fullName evidence="1">DUF4340 domain-containing protein</fullName>
    </recommendedName>
</protein>
<dbReference type="AlphaFoldDB" id="A0A1G1L1I3"/>
<organism evidence="2 3">
    <name type="scientific">Candidatus Danuiimicrobium aquiferis</name>
    <dbReference type="NCBI Taxonomy" id="1801832"/>
    <lineage>
        <taxon>Bacteria</taxon>
        <taxon>Pseudomonadati</taxon>
        <taxon>Candidatus Omnitrophota</taxon>
        <taxon>Candidatus Danuiimicrobium</taxon>
    </lineage>
</organism>
<evidence type="ECO:0000313" key="3">
    <source>
        <dbReference type="Proteomes" id="UP000178187"/>
    </source>
</evidence>
<proteinExistence type="predicted"/>
<reference evidence="2 3" key="1">
    <citation type="journal article" date="2016" name="Nat. Commun.">
        <title>Thousands of microbial genomes shed light on interconnected biogeochemical processes in an aquifer system.</title>
        <authorList>
            <person name="Anantharaman K."/>
            <person name="Brown C.T."/>
            <person name="Hug L.A."/>
            <person name="Sharon I."/>
            <person name="Castelle C.J."/>
            <person name="Probst A.J."/>
            <person name="Thomas B.C."/>
            <person name="Singh A."/>
            <person name="Wilkins M.J."/>
            <person name="Karaoz U."/>
            <person name="Brodie E.L."/>
            <person name="Williams K.H."/>
            <person name="Hubbard S.S."/>
            <person name="Banfield J.F."/>
        </authorList>
    </citation>
    <scope>NUCLEOTIDE SEQUENCE [LARGE SCALE GENOMIC DNA]</scope>
</reference>
<comment type="caution">
    <text evidence="2">The sequence shown here is derived from an EMBL/GenBank/DDBJ whole genome shotgun (WGS) entry which is preliminary data.</text>
</comment>